<comment type="caution">
    <text evidence="2">The sequence shown here is derived from an EMBL/GenBank/DDBJ whole genome shotgun (WGS) entry which is preliminary data.</text>
</comment>
<name>A0A412VMD4_9BACE</name>
<dbReference type="Pfam" id="PF01610">
    <property type="entry name" value="DDE_Tnp_ISL3"/>
    <property type="match status" value="1"/>
</dbReference>
<sequence length="329" mass="38084">RNPQIQYITRDRGRCFTEAINRITPGVTQICDRFHLTKNMTDTMIPEIEKMIRQTKQKLKYEYPDRDTASSLILQDIFNMGDVRHREKLKIYRESLNLKMQGMTIEQTAAHLGKKSRYIYKLIHNRRIGAYLNEQQKTALKYVSELATIISAGCITRKILAQKMGSKISGALIGRITSSLRKMYQQKRKEVKEHNESIENGSKTQRVSQNQIRKYILKGESDNPKLAELYKSSPQIKELLSVCQNFRDMINGNTYDKDIRKWIEKAKATRNMALTNFAYGIEKDWEAVQAAIDIPFSNGLLEGTVNKIKAVKRQMYNRAGSKLLRAKIL</sequence>
<dbReference type="PANTHER" id="PTHR33498">
    <property type="entry name" value="TRANSPOSASE FOR INSERTION SEQUENCE ELEMENT IS1557"/>
    <property type="match status" value="1"/>
</dbReference>
<evidence type="ECO:0000259" key="1">
    <source>
        <dbReference type="Pfam" id="PF01610"/>
    </source>
</evidence>
<accession>A0A412VMD4</accession>
<feature type="non-terminal residue" evidence="2">
    <location>
        <position position="1"/>
    </location>
</feature>
<dbReference type="Proteomes" id="UP000283369">
    <property type="component" value="Unassembled WGS sequence"/>
</dbReference>
<dbReference type="EMBL" id="QRYV01000054">
    <property type="protein sequence ID" value="RGV08699.1"/>
    <property type="molecule type" value="Genomic_DNA"/>
</dbReference>
<feature type="domain" description="Transposase IS204/IS1001/IS1096/IS1165 DDE" evidence="1">
    <location>
        <begin position="185"/>
        <end position="316"/>
    </location>
</feature>
<dbReference type="InterPro" id="IPR002560">
    <property type="entry name" value="Transposase_DDE"/>
</dbReference>
<evidence type="ECO:0000313" key="3">
    <source>
        <dbReference type="Proteomes" id="UP000283369"/>
    </source>
</evidence>
<dbReference type="AlphaFoldDB" id="A0A412VMD4"/>
<protein>
    <submittedName>
        <fullName evidence="2">Transposase</fullName>
    </submittedName>
</protein>
<organism evidence="2 3">
    <name type="scientific">Bacteroides xylanisolvens</name>
    <dbReference type="NCBI Taxonomy" id="371601"/>
    <lineage>
        <taxon>Bacteria</taxon>
        <taxon>Pseudomonadati</taxon>
        <taxon>Bacteroidota</taxon>
        <taxon>Bacteroidia</taxon>
        <taxon>Bacteroidales</taxon>
        <taxon>Bacteroidaceae</taxon>
        <taxon>Bacteroides</taxon>
    </lineage>
</organism>
<gene>
    <name evidence="2" type="ORF">DWW25_19150</name>
</gene>
<proteinExistence type="predicted"/>
<feature type="non-terminal residue" evidence="2">
    <location>
        <position position="329"/>
    </location>
</feature>
<dbReference type="InterPro" id="IPR047951">
    <property type="entry name" value="Transpos_ISL3"/>
</dbReference>
<reference evidence="2 3" key="1">
    <citation type="submission" date="2018-08" db="EMBL/GenBank/DDBJ databases">
        <title>A genome reference for cultivated species of the human gut microbiota.</title>
        <authorList>
            <person name="Zou Y."/>
            <person name="Xue W."/>
            <person name="Luo G."/>
        </authorList>
    </citation>
    <scope>NUCLEOTIDE SEQUENCE [LARGE SCALE GENOMIC DNA]</scope>
    <source>
        <strain evidence="2 3">AF14-7</strain>
    </source>
</reference>
<dbReference type="PANTHER" id="PTHR33498:SF1">
    <property type="entry name" value="TRANSPOSASE FOR INSERTION SEQUENCE ELEMENT IS1557"/>
    <property type="match status" value="1"/>
</dbReference>
<evidence type="ECO:0000313" key="2">
    <source>
        <dbReference type="EMBL" id="RGV08699.1"/>
    </source>
</evidence>